<protein>
    <recommendedName>
        <fullName evidence="10">DoxX family protein</fullName>
    </recommendedName>
</protein>
<sequence>MHTVSLFPTLLDYQVLGTFMIRATLGLLFVYSAYAHIFRKRTGRIEFFETVKLHPARIFFLITTIAELIVGTLLTLGLYTQPVAALTGTVMLLTVLLKRYRITAITHHNFEFYILLAVVSFALLFLGPGAFAIDLPL</sequence>
<feature type="transmembrane region" description="Helical" evidence="7">
    <location>
        <begin position="112"/>
        <end position="133"/>
    </location>
</feature>
<evidence type="ECO:0000313" key="8">
    <source>
        <dbReference type="EMBL" id="OIO30217.1"/>
    </source>
</evidence>
<feature type="transmembrane region" description="Helical" evidence="7">
    <location>
        <begin position="83"/>
        <end position="100"/>
    </location>
</feature>
<evidence type="ECO:0000256" key="7">
    <source>
        <dbReference type="SAM" id="Phobius"/>
    </source>
</evidence>
<dbReference type="InterPro" id="IPR032808">
    <property type="entry name" value="DoxX"/>
</dbReference>
<evidence type="ECO:0008006" key="10">
    <source>
        <dbReference type="Google" id="ProtNLM"/>
    </source>
</evidence>
<evidence type="ECO:0000256" key="1">
    <source>
        <dbReference type="ARBA" id="ARBA00004651"/>
    </source>
</evidence>
<organism evidence="8 9">
    <name type="scientific">Candidatus Nomurabacteria bacterium CG1_02_43_90</name>
    <dbReference type="NCBI Taxonomy" id="1805281"/>
    <lineage>
        <taxon>Bacteria</taxon>
        <taxon>Candidatus Nomuraibacteriota</taxon>
    </lineage>
</organism>
<dbReference type="PANTHER" id="PTHR33452">
    <property type="entry name" value="OXIDOREDUCTASE CATD-RELATED"/>
    <property type="match status" value="1"/>
</dbReference>
<evidence type="ECO:0000256" key="4">
    <source>
        <dbReference type="ARBA" id="ARBA00022692"/>
    </source>
</evidence>
<dbReference type="AlphaFoldDB" id="A0A1J4V4K6"/>
<evidence type="ECO:0000256" key="6">
    <source>
        <dbReference type="ARBA" id="ARBA00023136"/>
    </source>
</evidence>
<keyword evidence="5 7" id="KW-1133">Transmembrane helix</keyword>
<proteinExistence type="inferred from homology"/>
<gene>
    <name evidence="8" type="ORF">AUJ77_03730</name>
</gene>
<keyword evidence="4 7" id="KW-0812">Transmembrane</keyword>
<dbReference type="GO" id="GO:0005886">
    <property type="term" value="C:plasma membrane"/>
    <property type="evidence" value="ECO:0007669"/>
    <property type="project" value="UniProtKB-SubCell"/>
</dbReference>
<comment type="caution">
    <text evidence="8">The sequence shown here is derived from an EMBL/GenBank/DDBJ whole genome shotgun (WGS) entry which is preliminary data.</text>
</comment>
<accession>A0A1J4V4K6</accession>
<dbReference type="STRING" id="1805281.AUJ77_03730"/>
<evidence type="ECO:0000256" key="2">
    <source>
        <dbReference type="ARBA" id="ARBA00006679"/>
    </source>
</evidence>
<evidence type="ECO:0000256" key="5">
    <source>
        <dbReference type="ARBA" id="ARBA00022989"/>
    </source>
</evidence>
<keyword evidence="6 7" id="KW-0472">Membrane</keyword>
<evidence type="ECO:0000313" key="9">
    <source>
        <dbReference type="Proteomes" id="UP000181992"/>
    </source>
</evidence>
<dbReference type="Proteomes" id="UP000181992">
    <property type="component" value="Unassembled WGS sequence"/>
</dbReference>
<dbReference type="EMBL" id="MNVN01000022">
    <property type="protein sequence ID" value="OIO30217.1"/>
    <property type="molecule type" value="Genomic_DNA"/>
</dbReference>
<reference evidence="8 9" key="1">
    <citation type="journal article" date="2016" name="Environ. Microbiol.">
        <title>Genomic resolution of a cold subsurface aquifer community provides metabolic insights for novel microbes adapted to high CO concentrations.</title>
        <authorList>
            <person name="Probst A.J."/>
            <person name="Castelle C.J."/>
            <person name="Singh A."/>
            <person name="Brown C.T."/>
            <person name="Anantharaman K."/>
            <person name="Sharon I."/>
            <person name="Hug L.A."/>
            <person name="Burstein D."/>
            <person name="Emerson J.B."/>
            <person name="Thomas B.C."/>
            <person name="Banfield J.F."/>
        </authorList>
    </citation>
    <scope>NUCLEOTIDE SEQUENCE [LARGE SCALE GENOMIC DNA]</scope>
    <source>
        <strain evidence="8">CG1_02_43_90</strain>
    </source>
</reference>
<feature type="transmembrane region" description="Helical" evidence="7">
    <location>
        <begin position="15"/>
        <end position="37"/>
    </location>
</feature>
<comment type="subcellular location">
    <subcellularLocation>
        <location evidence="1">Cell membrane</location>
        <topology evidence="1">Multi-pass membrane protein</topology>
    </subcellularLocation>
</comment>
<feature type="transmembrane region" description="Helical" evidence="7">
    <location>
        <begin position="58"/>
        <end position="77"/>
    </location>
</feature>
<evidence type="ECO:0000256" key="3">
    <source>
        <dbReference type="ARBA" id="ARBA00022475"/>
    </source>
</evidence>
<dbReference type="Pfam" id="PF07681">
    <property type="entry name" value="DoxX"/>
    <property type="match status" value="1"/>
</dbReference>
<dbReference type="InterPro" id="IPR051907">
    <property type="entry name" value="DoxX-like_oxidoreductase"/>
</dbReference>
<dbReference type="PANTHER" id="PTHR33452:SF1">
    <property type="entry name" value="INNER MEMBRANE PROTEIN YPHA-RELATED"/>
    <property type="match status" value="1"/>
</dbReference>
<name>A0A1J4V4K6_9BACT</name>
<keyword evidence="3" id="KW-1003">Cell membrane</keyword>
<comment type="similarity">
    <text evidence="2">Belongs to the DoxX family.</text>
</comment>